<keyword evidence="3" id="KW-1185">Reference proteome</keyword>
<reference evidence="4" key="1">
    <citation type="submission" date="2022-11" db="UniProtKB">
        <authorList>
            <consortium name="WormBaseParasite"/>
        </authorList>
    </citation>
    <scope>IDENTIFICATION</scope>
</reference>
<dbReference type="Proteomes" id="UP000887561">
    <property type="component" value="Unplaced"/>
</dbReference>
<protein>
    <submittedName>
        <fullName evidence="4">Uncharacterized protein</fullName>
    </submittedName>
</protein>
<organism evidence="3 4">
    <name type="scientific">Meloidogyne javanica</name>
    <name type="common">Root-knot nematode worm</name>
    <dbReference type="NCBI Taxonomy" id="6303"/>
    <lineage>
        <taxon>Eukaryota</taxon>
        <taxon>Metazoa</taxon>
        <taxon>Ecdysozoa</taxon>
        <taxon>Nematoda</taxon>
        <taxon>Chromadorea</taxon>
        <taxon>Rhabditida</taxon>
        <taxon>Tylenchina</taxon>
        <taxon>Tylenchomorpha</taxon>
        <taxon>Tylenchoidea</taxon>
        <taxon>Meloidogynidae</taxon>
        <taxon>Meloidogyninae</taxon>
        <taxon>Meloidogyne</taxon>
        <taxon>Meloidogyne incognita group</taxon>
    </lineage>
</organism>
<evidence type="ECO:0000256" key="1">
    <source>
        <dbReference type="SAM" id="MobiDB-lite"/>
    </source>
</evidence>
<evidence type="ECO:0000313" key="4">
    <source>
        <dbReference type="WBParaSite" id="scaffold5051_cov291.g9006"/>
    </source>
</evidence>
<feature type="signal peptide" evidence="2">
    <location>
        <begin position="1"/>
        <end position="20"/>
    </location>
</feature>
<accession>A0A915MQ94</accession>
<name>A0A915MQ94_MELJA</name>
<evidence type="ECO:0000256" key="2">
    <source>
        <dbReference type="SAM" id="SignalP"/>
    </source>
</evidence>
<feature type="compositionally biased region" description="Low complexity" evidence="1">
    <location>
        <begin position="108"/>
        <end position="120"/>
    </location>
</feature>
<dbReference type="WBParaSite" id="scaffold5051_cov291.g9006">
    <property type="protein sequence ID" value="scaffold5051_cov291.g9006"/>
    <property type="gene ID" value="scaffold5051_cov291.g9006"/>
</dbReference>
<keyword evidence="2" id="KW-0732">Signal</keyword>
<dbReference type="AlphaFoldDB" id="A0A915MQ94"/>
<sequence>MNFLLFVLLILNLQQPYTEGVLQKLKENAPLLVPNAKDDVVYLFMFPRTTRVANHCVPCLALEACEQQENECLSVGESIKDGGSSLGFSSSPLSSSLNDASSLETLSSSKSMGASSSPLPGSFPSPSPALNSPSSSISSFFSSPFSPLSLQNSPVAHHARRLTRNKTFSNILSKATCLLQLDEESIKQRKLETVKGIEDSIWEIYKILLKDRVSGDGLTFLMNDVAVQEPILKLKFAQNPIQEVKPIGTEFSFENIEIKENKGKCGEIEEIGENIKECFGQESKGFRMSLNADFWSDYFKMSKNENRIHLKESLEMLSKYRVSGTETGHLPLEPSAKSKGVMKEEYFEFNPKNKKSFKHPKGIGSSSSSSGAAASAWWGMERKDELNESDLILFESWIVPLINELMWNEFRATEGSWEAETDALLFGLLFQFFQLVLNLDILATDFAPIPGYYDPSLLSYSSEEVTFMRDFVTTIQNELGWKGKFRPTTETTSSLNFEKDYEGREKYEGPFQISTDSLYWLPNLFNKVHGPQDFEFHSYSNNKELFAFIVKKLKLHAEKEWNWNSYDFQNFSIPLIHWVSAYLCDIGEETDCGKIHKDKGKFILDHLKSKKLERGEIEEDKILKDSINSSKNSQSWEEKFDKNVGNIVYLAIIEFNEEIIANNVKEAVMEAMKDSEKKVSDPIMIPK</sequence>
<proteinExistence type="predicted"/>
<feature type="region of interest" description="Disordered" evidence="1">
    <location>
        <begin position="108"/>
        <end position="130"/>
    </location>
</feature>
<evidence type="ECO:0000313" key="3">
    <source>
        <dbReference type="Proteomes" id="UP000887561"/>
    </source>
</evidence>
<feature type="chain" id="PRO_5037687226" evidence="2">
    <location>
        <begin position="21"/>
        <end position="687"/>
    </location>
</feature>